<dbReference type="Proteomes" id="UP000036987">
    <property type="component" value="Unassembled WGS sequence"/>
</dbReference>
<dbReference type="UniPathway" id="UPA00109">
    <property type="reaction ID" value="UER00182"/>
</dbReference>
<organism evidence="11 12">
    <name type="scientific">Zostera marina</name>
    <name type="common">Eelgrass</name>
    <dbReference type="NCBI Taxonomy" id="29655"/>
    <lineage>
        <taxon>Eukaryota</taxon>
        <taxon>Viridiplantae</taxon>
        <taxon>Streptophyta</taxon>
        <taxon>Embryophyta</taxon>
        <taxon>Tracheophyta</taxon>
        <taxon>Spermatophyta</taxon>
        <taxon>Magnoliopsida</taxon>
        <taxon>Liliopsida</taxon>
        <taxon>Zosteraceae</taxon>
        <taxon>Zostera</taxon>
    </lineage>
</organism>
<keyword evidence="5 8" id="KW-0418">Kinase</keyword>
<dbReference type="PIRSF" id="PIRSF005677">
    <property type="entry name" value="PPi_PFK_PfpB"/>
    <property type="match status" value="1"/>
</dbReference>
<evidence type="ECO:0000256" key="2">
    <source>
        <dbReference type="ARBA" id="ARBA00022533"/>
    </source>
</evidence>
<keyword evidence="3 8" id="KW-0808">Transferase</keyword>
<protein>
    <recommendedName>
        <fullName evidence="8">Pyrophosphate--fructose 6-phosphate 1-phosphotransferase subunit beta</fullName>
        <shortName evidence="8">PFP</shortName>
        <ecNumber evidence="8">2.7.1.90</ecNumber>
    </recommendedName>
    <alternativeName>
        <fullName evidence="8">6-phosphofructokinase, pyrophosphate dependent</fullName>
    </alternativeName>
    <alternativeName>
        <fullName evidence="8">PPi-PFK</fullName>
    </alternativeName>
    <alternativeName>
        <fullName evidence="8">Pyrophosphate-dependent 6-phosphofructose-1-kinase</fullName>
    </alternativeName>
</protein>
<comment type="catalytic activity">
    <reaction evidence="8">
        <text>beta-D-fructose 6-phosphate + diphosphate = beta-D-fructose 1,6-bisphosphate + phosphate + H(+)</text>
        <dbReference type="Rhea" id="RHEA:13613"/>
        <dbReference type="ChEBI" id="CHEBI:15378"/>
        <dbReference type="ChEBI" id="CHEBI:32966"/>
        <dbReference type="ChEBI" id="CHEBI:33019"/>
        <dbReference type="ChEBI" id="CHEBI:43474"/>
        <dbReference type="ChEBI" id="CHEBI:57634"/>
        <dbReference type="EC" id="2.7.1.90"/>
    </reaction>
</comment>
<comment type="function">
    <text evidence="8">Catalytic subunit of pyrophosphate--fructose 6-phosphate 1-phosphotransferase. Catalyzes the phosphorylation of D-fructose 6-phosphate, the first committing step of glycolysis. Uses inorganic phosphate (PPi) as phosphoryl donor instead of ATP like common ATP-dependent phosphofructokinases (ATP-PFKs), which renders the reaction reversible, and can thus function both in glycolysis and gluconeogenesis.</text>
</comment>
<dbReference type="PANTHER" id="PTHR43650:SF17">
    <property type="entry name" value="PYROPHOSPHATE--FRUCTOSE 6-PHOSPHATE 1-PHOSPHOTRANSFERASE SUBUNIT ALPHA 1"/>
    <property type="match status" value="1"/>
</dbReference>
<evidence type="ECO:0000256" key="1">
    <source>
        <dbReference type="ARBA" id="ARBA00022490"/>
    </source>
</evidence>
<dbReference type="AlphaFoldDB" id="A0A0K9NHS9"/>
<comment type="caution">
    <text evidence="8">Lacks conserved residue(s) required for the propagation of feature annotation.</text>
</comment>
<dbReference type="GO" id="GO:0015979">
    <property type="term" value="P:photosynthesis"/>
    <property type="evidence" value="ECO:0000318"/>
    <property type="project" value="GO_Central"/>
</dbReference>
<dbReference type="InterPro" id="IPR035966">
    <property type="entry name" value="PKF_sf"/>
</dbReference>
<keyword evidence="9" id="KW-0175">Coiled coil</keyword>
<keyword evidence="1 8" id="KW-0963">Cytoplasm</keyword>
<keyword evidence="12" id="KW-1185">Reference proteome</keyword>
<feature type="binding site" evidence="8">
    <location>
        <begin position="257"/>
        <end position="258"/>
    </location>
    <ligand>
        <name>substrate</name>
        <note>ligand shared between dimeric partners</note>
    </ligand>
</feature>
<dbReference type="GO" id="GO:0046872">
    <property type="term" value="F:metal ion binding"/>
    <property type="evidence" value="ECO:0007669"/>
    <property type="project" value="UniProtKB-KW"/>
</dbReference>
<evidence type="ECO:0000256" key="7">
    <source>
        <dbReference type="ARBA" id="ARBA00023152"/>
    </source>
</evidence>
<dbReference type="STRING" id="29655.A0A0K9NHS9"/>
<feature type="coiled-coil region" evidence="9">
    <location>
        <begin position="388"/>
        <end position="415"/>
    </location>
</feature>
<keyword evidence="2 8" id="KW-0021">Allosteric enzyme</keyword>
<dbReference type="FunFam" id="1.10.10.480:FF:000001">
    <property type="entry name" value="Pyrophosphate--fructose 6-phosphate 1-phosphotransferase subunit alpha"/>
    <property type="match status" value="1"/>
</dbReference>
<dbReference type="PANTHER" id="PTHR43650">
    <property type="entry name" value="PYROPHOSPHATE--FRUCTOSE 6-PHOSPHATE 1-PHOSPHOTRANSFERASE"/>
    <property type="match status" value="1"/>
</dbReference>
<sequence length="617" mass="67444">MSGFYGVPKDLSVLQKQRVEYSPELPPSLRAEKIGIEYSDTTTSADSLSYSLLTQYLPHTYGQPLVHFVENAAADSGDCTTKEHPVVKVGFVFCGRQTPGGHNVVWGLYDALKKNNAKNSLIGFIGGSEGLFAQKTLEITEDVLATYKNQGGYDLLGRTKDQIKTTHQLNEALVSCQALELDGLVIAGGANSNNDAAQLAELFAASKCKTKVVGVPITLHGDLKNQFVEADVGFDTICKVNSQLVSNICTDALSAEKYYYFIRAIGRKASHVSLECALQCHPNMVILGEEVASSKQTLFDITNQIADVVQARAQKDKNHGVIIMPEGLVESIPEMSALLNEIHSQLKRGVPADDVASQLSPWASALFEFMPPFIKKQLLLAPESDGSAQLSQIELEKLLAQMVETEIEKRKKEGNYKGKKFSAICHFFGYQARGSLPSKFDCDYAYALGHVTNHIISAGLNGYMATISNLKNSISKWRCGAAPITAMMSVNQFAQDPSTKTVGKLAIFPATVDLKGKTYEMYKKNCTSYVMDDIYRNPGPIQYEGPGSEEKTFTLCTGEEDYMGKIKDLQDHLHKVQNIVKPGCSQDVLNVALSSMASVTKILTIISSPSHSDHSYL</sequence>
<comment type="subcellular location">
    <subcellularLocation>
        <location evidence="8">Cytoplasm</location>
    </subcellularLocation>
</comment>
<evidence type="ECO:0000313" key="12">
    <source>
        <dbReference type="Proteomes" id="UP000036987"/>
    </source>
</evidence>
<comment type="caution">
    <text evidence="11">The sequence shown here is derived from an EMBL/GenBank/DDBJ whole genome shotgun (WGS) entry which is preliminary data.</text>
</comment>
<name>A0A0K9NHS9_ZOSMR</name>
<feature type="domain" description="Phosphofructokinase" evidence="10">
    <location>
        <begin position="88"/>
        <end position="450"/>
    </location>
</feature>
<dbReference type="GO" id="GO:0003872">
    <property type="term" value="F:6-phosphofructokinase activity"/>
    <property type="evidence" value="ECO:0007669"/>
    <property type="project" value="UniProtKB-UniRule"/>
</dbReference>
<evidence type="ECO:0000313" key="11">
    <source>
        <dbReference type="EMBL" id="KMZ56331.1"/>
    </source>
</evidence>
<evidence type="ECO:0000256" key="5">
    <source>
        <dbReference type="ARBA" id="ARBA00022777"/>
    </source>
</evidence>
<evidence type="ECO:0000256" key="3">
    <source>
        <dbReference type="ARBA" id="ARBA00022679"/>
    </source>
</evidence>
<keyword evidence="7 8" id="KW-0324">Glycolysis</keyword>
<accession>A0A0K9NHS9</accession>
<dbReference type="InterPro" id="IPR011183">
    <property type="entry name" value="PfpB_PPi_PFK"/>
</dbReference>
<feature type="site" description="Important for catalytic activity and substrate specificity; stabilizes the transition state when the phosphoryl donor is PPi; prevents ATP from binding by mimicking the alpha-phosphate group of ATP" evidence="8">
    <location>
        <position position="191"/>
    </location>
</feature>
<dbReference type="Pfam" id="PF00365">
    <property type="entry name" value="PFK"/>
    <property type="match status" value="1"/>
</dbReference>
<keyword evidence="6 8" id="KW-0460">Magnesium</keyword>
<dbReference type="NCBIfam" id="NF005482">
    <property type="entry name" value="PRK07085.1"/>
    <property type="match status" value="1"/>
</dbReference>
<evidence type="ECO:0000256" key="4">
    <source>
        <dbReference type="ARBA" id="ARBA00022723"/>
    </source>
</evidence>
<gene>
    <name evidence="8" type="primary">PFP-BETA</name>
    <name evidence="11" type="ORF">ZOSMA_96G00040</name>
</gene>
<dbReference type="EC" id="2.7.1.90" evidence="8"/>
<dbReference type="InterPro" id="IPR000023">
    <property type="entry name" value="Phosphofructokinase_dom"/>
</dbReference>
<comment type="activity regulation">
    <text evidence="8">Allosterically activated by fructose 2,6-bisphosphate.</text>
</comment>
<dbReference type="HAMAP" id="MF_01980">
    <property type="entry name" value="Phosphofructokinase_II_Long"/>
    <property type="match status" value="1"/>
</dbReference>
<dbReference type="GO" id="GO:0009749">
    <property type="term" value="P:response to glucose"/>
    <property type="evidence" value="ECO:0000318"/>
    <property type="project" value="GO_Central"/>
</dbReference>
<comment type="cofactor">
    <cofactor evidence="8">
        <name>Mg(2+)</name>
        <dbReference type="ChEBI" id="CHEBI:18420"/>
    </cofactor>
</comment>
<dbReference type="NCBIfam" id="TIGR02477">
    <property type="entry name" value="PFKA_PPi"/>
    <property type="match status" value="1"/>
</dbReference>
<comment type="subunit">
    <text evidence="8">Tetramer of two alpha (regulatory) and two beta (catalytic) chains.</text>
</comment>
<proteinExistence type="inferred from homology"/>
<keyword evidence="4 8" id="KW-0479">Metal-binding</keyword>
<evidence type="ECO:0000256" key="9">
    <source>
        <dbReference type="SAM" id="Coils"/>
    </source>
</evidence>
<dbReference type="SUPFAM" id="SSF53784">
    <property type="entry name" value="Phosphofructokinase"/>
    <property type="match status" value="1"/>
</dbReference>
<dbReference type="Gene3D" id="1.10.10.480">
    <property type="entry name" value="Phosphofructokinase, domain 3"/>
    <property type="match status" value="1"/>
</dbReference>
<dbReference type="GO" id="GO:0047334">
    <property type="term" value="F:diphosphate-fructose-6-phosphate 1-phosphotransferase activity"/>
    <property type="evidence" value="ECO:0000318"/>
    <property type="project" value="GO_Central"/>
</dbReference>
<feature type="binding site" evidence="8">
    <location>
        <begin position="430"/>
        <end position="433"/>
    </location>
    <ligand>
        <name>substrate</name>
    </ligand>
</feature>
<dbReference type="OrthoDB" id="537915at2759"/>
<comment type="similarity">
    <text evidence="8">Belongs to the phosphofructokinase type A (PFKA) family. PPi-dependent PFK group II subfamily. Clade 'Long' sub-subfamily.</text>
</comment>
<dbReference type="GO" id="GO:0005524">
    <property type="term" value="F:ATP binding"/>
    <property type="evidence" value="ECO:0007669"/>
    <property type="project" value="InterPro"/>
</dbReference>
<evidence type="ECO:0000256" key="6">
    <source>
        <dbReference type="ARBA" id="ARBA00022842"/>
    </source>
</evidence>
<evidence type="ECO:0000256" key="8">
    <source>
        <dbReference type="HAMAP-Rule" id="MF_03185"/>
    </source>
</evidence>
<dbReference type="Gene3D" id="3.40.50.450">
    <property type="match status" value="1"/>
</dbReference>
<comment type="pathway">
    <text evidence="8">Carbohydrate degradation; glycolysis; D-glyceraldehyde 3-phosphate and glycerone phosphate from D-glucose: step 3/4.</text>
</comment>
<evidence type="ECO:0000259" key="10">
    <source>
        <dbReference type="Pfam" id="PF00365"/>
    </source>
</evidence>
<feature type="binding site" evidence="8">
    <location>
        <position position="326"/>
    </location>
    <ligand>
        <name>substrate</name>
    </ligand>
</feature>
<dbReference type="GO" id="GO:0005737">
    <property type="term" value="C:cytoplasm"/>
    <property type="evidence" value="ECO:0007669"/>
    <property type="project" value="UniProtKB-SubCell"/>
</dbReference>
<reference evidence="12" key="1">
    <citation type="journal article" date="2016" name="Nature">
        <title>The genome of the seagrass Zostera marina reveals angiosperm adaptation to the sea.</title>
        <authorList>
            <person name="Olsen J.L."/>
            <person name="Rouze P."/>
            <person name="Verhelst B."/>
            <person name="Lin Y.-C."/>
            <person name="Bayer T."/>
            <person name="Collen J."/>
            <person name="Dattolo E."/>
            <person name="De Paoli E."/>
            <person name="Dittami S."/>
            <person name="Maumus F."/>
            <person name="Michel G."/>
            <person name="Kersting A."/>
            <person name="Lauritano C."/>
            <person name="Lohaus R."/>
            <person name="Toepel M."/>
            <person name="Tonon T."/>
            <person name="Vanneste K."/>
            <person name="Amirebrahimi M."/>
            <person name="Brakel J."/>
            <person name="Bostroem C."/>
            <person name="Chovatia M."/>
            <person name="Grimwood J."/>
            <person name="Jenkins J.W."/>
            <person name="Jueterbock A."/>
            <person name="Mraz A."/>
            <person name="Stam W.T."/>
            <person name="Tice H."/>
            <person name="Bornberg-Bauer E."/>
            <person name="Green P.J."/>
            <person name="Pearson G.A."/>
            <person name="Procaccini G."/>
            <person name="Duarte C.M."/>
            <person name="Schmutz J."/>
            <person name="Reusch T.B.H."/>
            <person name="Van de Peer Y."/>
        </authorList>
    </citation>
    <scope>NUCLEOTIDE SEQUENCE [LARGE SCALE GENOMIC DNA]</scope>
    <source>
        <strain evidence="12">cv. Finnish</strain>
    </source>
</reference>
<dbReference type="Gene3D" id="3.40.50.460">
    <property type="entry name" value="Phosphofructokinase domain"/>
    <property type="match status" value="1"/>
</dbReference>
<dbReference type="EMBL" id="LFYR01002199">
    <property type="protein sequence ID" value="KMZ56331.1"/>
    <property type="molecule type" value="Genomic_DNA"/>
</dbReference>